<dbReference type="RefSeq" id="WP_379978558.1">
    <property type="nucleotide sequence ID" value="NZ_JBHSFV010000005.1"/>
</dbReference>
<organism evidence="2 3">
    <name type="scientific">Dokdonia ponticola</name>
    <dbReference type="NCBI Taxonomy" id="2041041"/>
    <lineage>
        <taxon>Bacteria</taxon>
        <taxon>Pseudomonadati</taxon>
        <taxon>Bacteroidota</taxon>
        <taxon>Flavobacteriia</taxon>
        <taxon>Flavobacteriales</taxon>
        <taxon>Flavobacteriaceae</taxon>
        <taxon>Dokdonia</taxon>
    </lineage>
</organism>
<feature type="coiled-coil region" evidence="1">
    <location>
        <begin position="371"/>
        <end position="398"/>
    </location>
</feature>
<keyword evidence="3" id="KW-1185">Reference proteome</keyword>
<evidence type="ECO:0000313" key="3">
    <source>
        <dbReference type="Proteomes" id="UP001596043"/>
    </source>
</evidence>
<dbReference type="Proteomes" id="UP001596043">
    <property type="component" value="Unassembled WGS sequence"/>
</dbReference>
<comment type="caution">
    <text evidence="2">The sequence shown here is derived from an EMBL/GenBank/DDBJ whole genome shotgun (WGS) entry which is preliminary data.</text>
</comment>
<protein>
    <submittedName>
        <fullName evidence="2">Uncharacterized protein</fullName>
    </submittedName>
</protein>
<accession>A0ABV9HX71</accession>
<name>A0ABV9HX71_9FLAO</name>
<keyword evidence="1" id="KW-0175">Coiled coil</keyword>
<gene>
    <name evidence="2" type="ORF">ACFO3O_10485</name>
</gene>
<dbReference type="EMBL" id="JBHSFV010000005">
    <property type="protein sequence ID" value="MFC4634335.1"/>
    <property type="molecule type" value="Genomic_DNA"/>
</dbReference>
<reference evidence="3" key="1">
    <citation type="journal article" date="2019" name="Int. J. Syst. Evol. Microbiol.">
        <title>The Global Catalogue of Microorganisms (GCM) 10K type strain sequencing project: providing services to taxonomists for standard genome sequencing and annotation.</title>
        <authorList>
            <consortium name="The Broad Institute Genomics Platform"/>
            <consortium name="The Broad Institute Genome Sequencing Center for Infectious Disease"/>
            <person name="Wu L."/>
            <person name="Ma J."/>
        </authorList>
    </citation>
    <scope>NUCLEOTIDE SEQUENCE [LARGE SCALE GENOMIC DNA]</scope>
    <source>
        <strain evidence="3">YJ-61-S</strain>
    </source>
</reference>
<evidence type="ECO:0000313" key="2">
    <source>
        <dbReference type="EMBL" id="MFC4634335.1"/>
    </source>
</evidence>
<evidence type="ECO:0000256" key="1">
    <source>
        <dbReference type="SAM" id="Coils"/>
    </source>
</evidence>
<sequence length="605" mass="68549">MGIQIYFRALIFLYCFCFSVTISYGQDNVSVFSILEKDRDGGYQKKDSLYTDNRVVDINSILQIDLDMGVITSKLEKNTTGLPDDLAGKIEKLTKALKERKEVLKAFDSLLNSYNYETFKEKPDLNKKWAAAMQQSAISVVELWDVSPYIEFGDPNDRNVSIRPGPTYQRAQVELDRMTKQVDDFAQDQGVYVQFGAWLYKKNNQNTALHIPGFDSIEPQPSYEVDRWRILPTEKQLADLQEATALAKENKDKGLSVIKNTIDIQVKQLEEVLTGQFNSLVDSLSIQAQQIVGDNITPIVTEINALKTNIENFKSTVKQRISYYESLSINDQLPVIQVLSQIETDLDFIKSDGKALLTQATKVYDDIKTLLDDTITNADALEELAANLKDHLETWLDTTLEKTNIYKLKELLQGAPVDFGLLKFSNKVFKLSLKDLPNQADLDLYTTGIRQGGDRIAFKFEIATKQKTIYTENREVYMFRVLPHIESTVGVIFADPLARTNVQTQFQMAPYYNLIFKGLFDQKIRRKSVAYNRILDWGIGLHISAPDFDGDDVPELGTGIVVSILHDYVQSGIAINVFTGDPYWYFGLRLPIPSFNIGSIPSTSN</sequence>
<proteinExistence type="predicted"/>